<dbReference type="FunFam" id="1.10.268.10:FF:000001">
    <property type="entry name" value="DNA gyrase subunit A"/>
    <property type="match status" value="1"/>
</dbReference>
<dbReference type="GO" id="GO:0006265">
    <property type="term" value="P:DNA topological change"/>
    <property type="evidence" value="ECO:0007669"/>
    <property type="project" value="UniProtKB-UniRule"/>
</dbReference>
<dbReference type="GO" id="GO:0005694">
    <property type="term" value="C:chromosome"/>
    <property type="evidence" value="ECO:0007669"/>
    <property type="project" value="InterPro"/>
</dbReference>
<evidence type="ECO:0000256" key="9">
    <source>
        <dbReference type="HAMAP-Rule" id="MF_01897"/>
    </source>
</evidence>
<dbReference type="RefSeq" id="WP_215627322.1">
    <property type="nucleotide sequence ID" value="NZ_CP067089.2"/>
</dbReference>
<sequence length="851" mass="94144">MAETGKIIPVAIEDEVKTAYLTYAMSVIVSRALPDVRDGLKPVHRRLMYSMDELGLHPGSATKKSARITGDAMGKYHPHGDASLYDALVRMAQEFSLRYPLVQGQGNFGSIDGDPPAASRYTEAKLSKVGDEMLTDLKKETVDFVPNYDESLMEPSVLPAALPNLLINGSSGIAVGMATNMAPHNLREVCAAVCAFIDNPEMSIDELMTYVTGPDFPTGGIIFGRRGIKEAYRTGRGKLLVRGKFVIETNKSGREAIIFNEIPYAVNKGSLLVRLGELIREKVIDGISELRDESDRDGLRIVIELKRGAIIKVVLNQLFSHTTLQSSFGIINLALVNNQPKCLNLKELIHYFVEHRVDVVTRRTRFDLRKAEERAHILEGLVIALANIDEVVAIIKASRDINIAKMSLQERFLLSEIQAQAIVDMRLGRLTSLEVEKLQQELAELKTLIAYLKSLLEDEKKLRGVIKDETQSISDRYGDDRRTEIVNGEVENINIEDLIKKEEMMILISNLGYVKRVPCSSYKHQGRGGKGMNSAKLTEDDFVEQIFVASTHEYIMFITSAGKAYWMKVHELPEGTRTSKGSHIKSLLTVSPNEDITAIVALKEFSDDQYLFMGTARGVVKKVKTSEFSNAKTRGIIAIRLDEGDKLVSALLTTGKDGVVLISRKGQALRTEEEYVRPMGRSSRGVGGMRLSNDDELTGVLRVDGAEKMLILSEYGYGKRVSFDEFSPHGRGTGGQKIYTVSERTGEIVGCVTVLEDEEIMCITSQGKSIKLAVSSIPIMGRAAQGVRILTIDQPDFVIGVDRIAQEEKMIEINNDACAPEASGGDETQDPEEDENSLRDEPDEDEQNSDS</sequence>
<evidence type="ECO:0000256" key="10">
    <source>
        <dbReference type="PROSITE-ProRule" id="PRU01384"/>
    </source>
</evidence>
<keyword evidence="14" id="KW-1185">Reference proteome</keyword>
<dbReference type="FunFam" id="3.30.1360.40:FF:000002">
    <property type="entry name" value="DNA gyrase subunit A"/>
    <property type="match status" value="1"/>
</dbReference>
<dbReference type="GO" id="GO:0009330">
    <property type="term" value="C:DNA topoisomerase type II (double strand cut, ATP-hydrolyzing) complex"/>
    <property type="evidence" value="ECO:0007669"/>
    <property type="project" value="TreeGrafter"/>
</dbReference>
<comment type="similarity">
    <text evidence="2 9">Belongs to the type II topoisomerase GyrA/ParC subunit family.</text>
</comment>
<evidence type="ECO:0000256" key="6">
    <source>
        <dbReference type="ARBA" id="ARBA00023125"/>
    </source>
</evidence>
<dbReference type="SUPFAM" id="SSF56719">
    <property type="entry name" value="Type II DNA topoisomerase"/>
    <property type="match status" value="1"/>
</dbReference>
<dbReference type="Proteomes" id="UP000595917">
    <property type="component" value="Chromosome"/>
</dbReference>
<dbReference type="NCBIfam" id="NF004044">
    <property type="entry name" value="PRK05561.1"/>
    <property type="match status" value="1"/>
</dbReference>
<dbReference type="PANTHER" id="PTHR43493">
    <property type="entry name" value="DNA GYRASE/TOPOISOMERASE SUBUNIT A"/>
    <property type="match status" value="1"/>
</dbReference>
<dbReference type="HAMAP" id="MF_01897">
    <property type="entry name" value="GyrA"/>
    <property type="match status" value="1"/>
</dbReference>
<evidence type="ECO:0000256" key="8">
    <source>
        <dbReference type="ARBA" id="ARBA00063644"/>
    </source>
</evidence>
<evidence type="ECO:0000256" key="11">
    <source>
        <dbReference type="SAM" id="MobiDB-lite"/>
    </source>
</evidence>
<accession>A0A7T7XPJ3</accession>
<evidence type="ECO:0000259" key="12">
    <source>
        <dbReference type="PROSITE" id="PS52040"/>
    </source>
</evidence>
<dbReference type="Gene3D" id="1.10.268.10">
    <property type="entry name" value="Topoisomerase, domain 3"/>
    <property type="match status" value="1"/>
</dbReference>
<dbReference type="AlphaFoldDB" id="A0A7T7XPJ3"/>
<dbReference type="Gene3D" id="2.120.10.90">
    <property type="entry name" value="DNA gyrase/topoisomerase IV, subunit A, C-terminal"/>
    <property type="match status" value="1"/>
</dbReference>
<comment type="function">
    <text evidence="9">A type II topoisomerase that negatively supercoils closed circular double-stranded (ds) DNA in an ATP-dependent manner to modulate DNA topology and maintain chromosomes in an underwound state. Negative supercoiling favors strand separation, and DNA replication, transcription, recombination and repair, all of which involve strand separation. Also able to catalyze the interconversion of other topological isomers of dsDNA rings, including catenanes and knotted rings. Type II topoisomerases break and join 2 DNA strands simultaneously in an ATP-dependent manner.</text>
</comment>
<evidence type="ECO:0000256" key="5">
    <source>
        <dbReference type="ARBA" id="ARBA00023029"/>
    </source>
</evidence>
<dbReference type="Pfam" id="PF00521">
    <property type="entry name" value="DNA_topoisoIV"/>
    <property type="match status" value="1"/>
</dbReference>
<comment type="subunit">
    <text evidence="9">Heterotetramer, composed of two GyrA and two GyrB chains. In the heterotetramer, GyrA contains the active site tyrosine that forms a transient covalent intermediate with DNA, while GyrB binds cofactors and catalyzes ATP hydrolysis.</text>
</comment>
<feature type="short sequence motif" description="GyrA-box" evidence="9">
    <location>
        <begin position="525"/>
        <end position="531"/>
    </location>
</feature>
<dbReference type="GO" id="GO:0003677">
    <property type="term" value="F:DNA binding"/>
    <property type="evidence" value="ECO:0007669"/>
    <property type="project" value="UniProtKB-UniRule"/>
</dbReference>
<keyword evidence="4 9" id="KW-0067">ATP-binding</keyword>
<dbReference type="InterPro" id="IPR035516">
    <property type="entry name" value="Gyrase/topoIV_suA_C"/>
</dbReference>
<dbReference type="InterPro" id="IPR005743">
    <property type="entry name" value="GyrA"/>
</dbReference>
<dbReference type="FunFam" id="2.120.10.90:FF:000005">
    <property type="entry name" value="DNA topoisomerase 4 subunit A"/>
    <property type="match status" value="1"/>
</dbReference>
<evidence type="ECO:0000256" key="7">
    <source>
        <dbReference type="ARBA" id="ARBA00023235"/>
    </source>
</evidence>
<dbReference type="CDD" id="cd00187">
    <property type="entry name" value="TOP4c"/>
    <property type="match status" value="1"/>
</dbReference>
<proteinExistence type="inferred from homology"/>
<evidence type="ECO:0000313" key="13">
    <source>
        <dbReference type="EMBL" id="QQO10018.1"/>
    </source>
</evidence>
<evidence type="ECO:0000256" key="2">
    <source>
        <dbReference type="ARBA" id="ARBA00008263"/>
    </source>
</evidence>
<evidence type="ECO:0000256" key="1">
    <source>
        <dbReference type="ARBA" id="ARBA00000185"/>
    </source>
</evidence>
<comment type="catalytic activity">
    <reaction evidence="1 9 10">
        <text>ATP-dependent breakage, passage and rejoining of double-stranded DNA.</text>
        <dbReference type="EC" id="5.6.2.2"/>
    </reaction>
</comment>
<dbReference type="FunFam" id="3.90.199.10:FF:000001">
    <property type="entry name" value="DNA gyrase subunit A"/>
    <property type="match status" value="1"/>
</dbReference>
<dbReference type="InterPro" id="IPR013758">
    <property type="entry name" value="Topo_IIA_A/C_ab"/>
</dbReference>
<dbReference type="Gene3D" id="3.30.1360.40">
    <property type="match status" value="1"/>
</dbReference>
<dbReference type="GO" id="GO:0005524">
    <property type="term" value="F:ATP binding"/>
    <property type="evidence" value="ECO:0007669"/>
    <property type="project" value="UniProtKB-UniRule"/>
</dbReference>
<dbReference type="GO" id="GO:0034335">
    <property type="term" value="F:DNA negative supercoiling activity"/>
    <property type="evidence" value="ECO:0007669"/>
    <property type="project" value="UniProtKB-ARBA"/>
</dbReference>
<dbReference type="SMART" id="SM00434">
    <property type="entry name" value="TOP4c"/>
    <property type="match status" value="1"/>
</dbReference>
<evidence type="ECO:0000256" key="4">
    <source>
        <dbReference type="ARBA" id="ARBA00022840"/>
    </source>
</evidence>
<dbReference type="EC" id="5.6.2.2" evidence="9"/>
<feature type="compositionally biased region" description="Acidic residues" evidence="11">
    <location>
        <begin position="827"/>
        <end position="851"/>
    </location>
</feature>
<reference evidence="13" key="1">
    <citation type="submission" date="2021-01" db="EMBL/GenBank/DDBJ databases">
        <title>Description of Breznakiella homolactica.</title>
        <authorList>
            <person name="Song Y."/>
            <person name="Brune A."/>
        </authorList>
    </citation>
    <scope>NUCLEOTIDE SEQUENCE</scope>
    <source>
        <strain evidence="13">RmG30</strain>
    </source>
</reference>
<dbReference type="SUPFAM" id="SSF101904">
    <property type="entry name" value="GyrA/ParC C-terminal domain-like"/>
    <property type="match status" value="1"/>
</dbReference>
<dbReference type="GO" id="GO:0006261">
    <property type="term" value="P:DNA-templated DNA replication"/>
    <property type="evidence" value="ECO:0007669"/>
    <property type="project" value="UniProtKB-UniRule"/>
</dbReference>
<organism evidence="13 14">
    <name type="scientific">Breznakiella homolactica</name>
    <dbReference type="NCBI Taxonomy" id="2798577"/>
    <lineage>
        <taxon>Bacteria</taxon>
        <taxon>Pseudomonadati</taxon>
        <taxon>Spirochaetota</taxon>
        <taxon>Spirochaetia</taxon>
        <taxon>Spirochaetales</taxon>
        <taxon>Breznakiellaceae</taxon>
        <taxon>Breznakiella</taxon>
    </lineage>
</organism>
<protein>
    <recommendedName>
        <fullName evidence="9">DNA gyrase subunit A</fullName>
        <ecNumber evidence="9">5.6.2.2</ecNumber>
    </recommendedName>
</protein>
<keyword evidence="6 9" id="KW-0238">DNA-binding</keyword>
<dbReference type="NCBIfam" id="TIGR01063">
    <property type="entry name" value="gyrA"/>
    <property type="match status" value="1"/>
</dbReference>
<dbReference type="InterPro" id="IPR013760">
    <property type="entry name" value="Topo_IIA-like_dom_sf"/>
</dbReference>
<feature type="active site" description="O-(5'-phospho-DNA)-tyrosine intermediate" evidence="9 10">
    <location>
        <position position="121"/>
    </location>
</feature>
<dbReference type="Gene3D" id="3.90.199.10">
    <property type="entry name" value="Topoisomerase II, domain 5"/>
    <property type="match status" value="1"/>
</dbReference>
<comment type="subcellular location">
    <subcellularLocation>
        <location evidence="9">Cytoplasm</location>
    </subcellularLocation>
</comment>
<dbReference type="PANTHER" id="PTHR43493:SF5">
    <property type="entry name" value="DNA GYRASE SUBUNIT A, CHLOROPLASTIC_MITOCHONDRIAL"/>
    <property type="match status" value="1"/>
</dbReference>
<evidence type="ECO:0000256" key="3">
    <source>
        <dbReference type="ARBA" id="ARBA00022741"/>
    </source>
</evidence>
<dbReference type="InterPro" id="IPR050220">
    <property type="entry name" value="Type_II_DNA_Topoisomerases"/>
</dbReference>
<gene>
    <name evidence="9 13" type="primary">gyrA</name>
    <name evidence="13" type="ORF">JFL75_03635</name>
</gene>
<comment type="subunit">
    <text evidence="8">Heterotetramer composed of ParC and ParE.</text>
</comment>
<dbReference type="InterPro" id="IPR006691">
    <property type="entry name" value="GyrA/parC_rep"/>
</dbReference>
<keyword evidence="5 9" id="KW-0799">Topoisomerase</keyword>
<feature type="region of interest" description="Disordered" evidence="11">
    <location>
        <begin position="814"/>
        <end position="851"/>
    </location>
</feature>
<dbReference type="InterPro" id="IPR002205">
    <property type="entry name" value="Topo_IIA_dom_A"/>
</dbReference>
<evidence type="ECO:0000313" key="14">
    <source>
        <dbReference type="Proteomes" id="UP000595917"/>
    </source>
</evidence>
<keyword evidence="7 9" id="KW-0413">Isomerase</keyword>
<dbReference type="InterPro" id="IPR013757">
    <property type="entry name" value="Topo_IIA_A_a_sf"/>
</dbReference>
<feature type="domain" description="Topo IIA-type catalytic" evidence="12">
    <location>
        <begin position="33"/>
        <end position="498"/>
    </location>
</feature>
<keyword evidence="3 9" id="KW-0547">Nucleotide-binding</keyword>
<dbReference type="GO" id="GO:0005737">
    <property type="term" value="C:cytoplasm"/>
    <property type="evidence" value="ECO:0007669"/>
    <property type="project" value="UniProtKB-SubCell"/>
</dbReference>
<name>A0A7T7XPJ3_9SPIR</name>
<dbReference type="Pfam" id="PF03989">
    <property type="entry name" value="DNA_gyraseA_C"/>
    <property type="match status" value="6"/>
</dbReference>
<dbReference type="EMBL" id="CP067089">
    <property type="protein sequence ID" value="QQO10018.1"/>
    <property type="molecule type" value="Genomic_DNA"/>
</dbReference>
<keyword evidence="9" id="KW-0963">Cytoplasm</keyword>
<comment type="miscellaneous">
    <text evidence="9">Few gyrases are as efficient as E.coli at forming negative supercoils. Not all organisms have 2 type II topoisomerases; in organisms with a single type II topoisomerase this enzyme also has to decatenate newly replicated chromosomes.</text>
</comment>
<dbReference type="KEGG" id="bhc:JFL75_03635"/>
<dbReference type="NCBIfam" id="NF004043">
    <property type="entry name" value="PRK05560.1"/>
    <property type="match status" value="1"/>
</dbReference>
<dbReference type="PROSITE" id="PS52040">
    <property type="entry name" value="TOPO_IIA"/>
    <property type="match status" value="1"/>
</dbReference>